<dbReference type="EMBL" id="HBEL01034103">
    <property type="protein sequence ID" value="CAD8419913.1"/>
    <property type="molecule type" value="Transcribed_RNA"/>
</dbReference>
<accession>A0A7S0CEM9</accession>
<proteinExistence type="predicted"/>
<evidence type="ECO:0000313" key="1">
    <source>
        <dbReference type="EMBL" id="CAD8419913.1"/>
    </source>
</evidence>
<organism evidence="1">
    <name type="scientific">Proboscia inermis</name>
    <dbReference type="NCBI Taxonomy" id="420281"/>
    <lineage>
        <taxon>Eukaryota</taxon>
        <taxon>Sar</taxon>
        <taxon>Stramenopiles</taxon>
        <taxon>Ochrophyta</taxon>
        <taxon>Bacillariophyta</taxon>
        <taxon>Coscinodiscophyceae</taxon>
        <taxon>Rhizosoleniophycidae</taxon>
        <taxon>Rhizosoleniales</taxon>
        <taxon>Rhizosoleniaceae</taxon>
        <taxon>Proboscia</taxon>
    </lineage>
</organism>
<protein>
    <submittedName>
        <fullName evidence="1">Uncharacterized protein</fullName>
    </submittedName>
</protein>
<reference evidence="1" key="1">
    <citation type="submission" date="2021-01" db="EMBL/GenBank/DDBJ databases">
        <authorList>
            <person name="Corre E."/>
            <person name="Pelletier E."/>
            <person name="Niang G."/>
            <person name="Scheremetjew M."/>
            <person name="Finn R."/>
            <person name="Kale V."/>
            <person name="Holt S."/>
            <person name="Cochrane G."/>
            <person name="Meng A."/>
            <person name="Brown T."/>
            <person name="Cohen L."/>
        </authorList>
    </citation>
    <scope>NUCLEOTIDE SEQUENCE</scope>
    <source>
        <strain evidence="1">CCAP1064/1</strain>
    </source>
</reference>
<sequence length="220" mass="26127">MMIRDPFSWLVSKLFWHEIEKQHGIKCDNIEELRGWYKTFAMEFIVSICGEDCYVRWTYNILSLSDLMDQAEDNLRQSFAVIRLLNETKNFYKMVSRRVYYMDTSRNMPQFRMKRHKSIRSPDFMFCKDLCLRSSFQRDVSLASPELRVMIHLCDVTVQIQFLCFACHFRLLSQYQKSSLFHCQLLLNSGLLDLGRRDTAFKNKNKTGDTISNGGSLRFM</sequence>
<name>A0A7S0CEM9_9STRA</name>
<gene>
    <name evidence="1" type="ORF">PINE0816_LOCUS16048</name>
</gene>
<dbReference type="AlphaFoldDB" id="A0A7S0CEM9"/>